<evidence type="ECO:0000256" key="1">
    <source>
        <dbReference type="SAM" id="SignalP"/>
    </source>
</evidence>
<dbReference type="InterPro" id="IPR012854">
    <property type="entry name" value="Cu_amine_oxidase-like_N"/>
</dbReference>
<keyword evidence="4" id="KW-1185">Reference proteome</keyword>
<dbReference type="STRING" id="84022.CACET_c27920"/>
<sequence>MKKLLSIILALTFVLSTATVTFAATEPIKATKTSSAVMVNGKEVKFEAYNINDNNYFKLRDIAKALNGSEKQFEVTWDGAKNAINLVTGKAYTVVGGELEVGKSNKLNVRNTDSRIYVDGIEVSMKAYNINDNNYFKLRDLGEFIGFGVDWDGANNKILIDTKTVVAKAPYTFSKTKLDYPYNIYVEDKGYINFGKDKPFMENGKLYLPIKHLAHFGGMEYSFEESTGTILIGEYYTEENSPYKNSNWGTYEDAIYYNSALEHELKVNSNKVVSSDKFELTKWGIKFIENGGRYVDAQSGIFYDYSNGVPSNVSTIELDSKVIIRNGEVYWERTLLTPMVGTPMLTDEDGKTLYFGSDEYIAEKLQEMEKTIKIDEQFNDNGSYMDMMEDLFKDVEEYKPVN</sequence>
<dbReference type="Proteomes" id="UP000035704">
    <property type="component" value="Chromosome"/>
</dbReference>
<reference evidence="3 4" key="1">
    <citation type="submission" date="2014-10" db="EMBL/GenBank/DDBJ databases">
        <title>Genome sequence of Clostridium aceticum DSM 1496.</title>
        <authorList>
            <person name="Poehlein A."/>
            <person name="Schiel-Bengelsdorf B."/>
            <person name="Gottschalk G."/>
            <person name="Duerre P."/>
            <person name="Daniel R."/>
        </authorList>
    </citation>
    <scope>NUCLEOTIDE SEQUENCE [LARGE SCALE GENOMIC DNA]</scope>
    <source>
        <strain evidence="3 4">DSM 1496</strain>
    </source>
</reference>
<proteinExistence type="predicted"/>
<keyword evidence="1" id="KW-0732">Signal</keyword>
<dbReference type="RefSeq" id="WP_052661475.1">
    <property type="nucleotide sequence ID" value="NZ_CP009687.1"/>
</dbReference>
<dbReference type="PATRIC" id="fig|84022.6.peg.2833"/>
<dbReference type="EMBL" id="CP009687">
    <property type="protein sequence ID" value="AKL96237.1"/>
    <property type="molecule type" value="Genomic_DNA"/>
</dbReference>
<organism evidence="3 4">
    <name type="scientific">Clostridium aceticum</name>
    <dbReference type="NCBI Taxonomy" id="84022"/>
    <lineage>
        <taxon>Bacteria</taxon>
        <taxon>Bacillati</taxon>
        <taxon>Bacillota</taxon>
        <taxon>Clostridia</taxon>
        <taxon>Eubacteriales</taxon>
        <taxon>Clostridiaceae</taxon>
        <taxon>Clostridium</taxon>
    </lineage>
</organism>
<gene>
    <name evidence="3" type="ORF">CACET_c27920</name>
</gene>
<name>A0A0G3WE81_9CLOT</name>
<protein>
    <submittedName>
        <fullName evidence="3">Copper amine oxidase</fullName>
    </submittedName>
</protein>
<dbReference type="KEGG" id="cace:CACET_c27920"/>
<evidence type="ECO:0000259" key="2">
    <source>
        <dbReference type="Pfam" id="PF07833"/>
    </source>
</evidence>
<feature type="chain" id="PRO_5005185996" evidence="1">
    <location>
        <begin position="24"/>
        <end position="402"/>
    </location>
</feature>
<evidence type="ECO:0000313" key="3">
    <source>
        <dbReference type="EMBL" id="AKL96237.1"/>
    </source>
</evidence>
<dbReference type="AlphaFoldDB" id="A0A0G3WE81"/>
<evidence type="ECO:0000313" key="4">
    <source>
        <dbReference type="Proteomes" id="UP000035704"/>
    </source>
</evidence>
<accession>A0A0G3WE81</accession>
<feature type="domain" description="Copper amine oxidase-like N-terminal" evidence="2">
    <location>
        <begin position="39"/>
        <end position="160"/>
    </location>
</feature>
<dbReference type="Pfam" id="PF07833">
    <property type="entry name" value="Cu_amine_oxidN1"/>
    <property type="match status" value="1"/>
</dbReference>
<feature type="signal peptide" evidence="1">
    <location>
        <begin position="1"/>
        <end position="23"/>
    </location>
</feature>
<dbReference type="OrthoDB" id="1864213at2"/>